<evidence type="ECO:0000313" key="2">
    <source>
        <dbReference type="Proteomes" id="UP000662888"/>
    </source>
</evidence>
<protein>
    <recommendedName>
        <fullName evidence="3">Transposase DDE domain-containing protein</fullName>
    </recommendedName>
</protein>
<evidence type="ECO:0008006" key="3">
    <source>
        <dbReference type="Google" id="ProtNLM"/>
    </source>
</evidence>
<organism evidence="1 2">
    <name type="scientific">Massilia antarctica</name>
    <dbReference type="NCBI Taxonomy" id="2765360"/>
    <lineage>
        <taxon>Bacteria</taxon>
        <taxon>Pseudomonadati</taxon>
        <taxon>Pseudomonadota</taxon>
        <taxon>Betaproteobacteria</taxon>
        <taxon>Burkholderiales</taxon>
        <taxon>Oxalobacteraceae</taxon>
        <taxon>Telluria group</taxon>
        <taxon>Massilia</taxon>
    </lineage>
</organism>
<evidence type="ECO:0000313" key="1">
    <source>
        <dbReference type="EMBL" id="QPI48379.1"/>
    </source>
</evidence>
<name>A0AA49A6L3_9BURK</name>
<proteinExistence type="predicted"/>
<accession>A0AA49A6L3</accession>
<reference evidence="1 2" key="1">
    <citation type="submission" date="2020-11" db="EMBL/GenBank/DDBJ databases">
        <authorList>
            <person name="Sun Q."/>
        </authorList>
    </citation>
    <scope>NUCLEOTIDE SEQUENCE [LARGE SCALE GENOMIC DNA]</scope>
    <source>
        <strain evidence="1 2">P8398</strain>
    </source>
</reference>
<dbReference type="EMBL" id="CP065053">
    <property type="protein sequence ID" value="QPI48379.1"/>
    <property type="molecule type" value="Genomic_DNA"/>
</dbReference>
<dbReference type="RefSeq" id="WP_206088003.1">
    <property type="nucleotide sequence ID" value="NZ_CP065053.1"/>
</dbReference>
<dbReference type="Proteomes" id="UP000662888">
    <property type="component" value="Chromosome"/>
</dbReference>
<gene>
    <name evidence="1" type="ORF">IV454_22980</name>
</gene>
<keyword evidence="2" id="KW-1185">Reference proteome</keyword>
<sequence>MSATYRNMAQMGGKALRSMGLARATLHLNGKVAAYNLQRLAVSSACKLIHGSD</sequence>